<accession>A0A6J5CPS7</accession>
<dbReference type="RefSeq" id="WP_035479827.1">
    <property type="nucleotide sequence ID" value="NZ_CADFGL010000063.1"/>
</dbReference>
<dbReference type="EMBL" id="CADIKB010000069">
    <property type="protein sequence ID" value="CAB3741099.1"/>
    <property type="molecule type" value="Genomic_DNA"/>
</dbReference>
<proteinExistence type="predicted"/>
<gene>
    <name evidence="1" type="ORF">LMG22037_06456</name>
</gene>
<evidence type="ECO:0000313" key="2">
    <source>
        <dbReference type="Proteomes" id="UP000494249"/>
    </source>
</evidence>
<evidence type="ECO:0000313" key="1">
    <source>
        <dbReference type="EMBL" id="CAB3741099.1"/>
    </source>
</evidence>
<reference evidence="1 2" key="1">
    <citation type="submission" date="2020-04" db="EMBL/GenBank/DDBJ databases">
        <authorList>
            <person name="De Canck E."/>
        </authorList>
    </citation>
    <scope>NUCLEOTIDE SEQUENCE [LARGE SCALE GENOMIC DNA]</scope>
    <source>
        <strain evidence="1 2">LMG 22037</strain>
    </source>
</reference>
<protein>
    <recommendedName>
        <fullName evidence="3">DUF2184 domain-containing protein</fullName>
    </recommendedName>
</protein>
<organism evidence="1 2">
    <name type="scientific">Paraburkholderia phenoliruptrix</name>
    <dbReference type="NCBI Taxonomy" id="252970"/>
    <lineage>
        <taxon>Bacteria</taxon>
        <taxon>Pseudomonadati</taxon>
        <taxon>Pseudomonadota</taxon>
        <taxon>Betaproteobacteria</taxon>
        <taxon>Burkholderiales</taxon>
        <taxon>Burkholderiaceae</taxon>
        <taxon>Paraburkholderia</taxon>
    </lineage>
</organism>
<sequence length="339" mass="36452">MANIVPAQIRVNPHYMVPEILLQYQQASGAFDTIATGDPLVRLGDGDLEVYIKRLDVRTQVQTGQFVANQLPSCSVVYSEISTPTYMIRSRAEYDHHDTAALGRVGASTVEAHRLAMRQGTFQQQRNLLLYGANPANGEGLMNTNGATALNLPADPNGNTTISTYDNGALAFFLAQQIAAIKTRTMTVGVPARFTVLTTQRIMQAISYYGIVQLTQFQREGAGSKSVRGLVDDVAGWNSDEIVWTCDDTLIGKGAGGTDVIIISMPEVKKNRVNKVNTNVFAELTPGLDATSLQLVDRAAPTEIIAPLPAGAVDVVSELRSTSGWAPRPEALTIVSAGF</sequence>
<dbReference type="AlphaFoldDB" id="A0A6J5CPS7"/>
<evidence type="ECO:0008006" key="3">
    <source>
        <dbReference type="Google" id="ProtNLM"/>
    </source>
</evidence>
<name>A0A6J5CPS7_9BURK</name>
<dbReference type="Proteomes" id="UP000494249">
    <property type="component" value="Unassembled WGS sequence"/>
</dbReference>